<keyword evidence="11" id="KW-0479">Metal-binding</keyword>
<keyword evidence="4 11" id="KW-0328">Glycosyltransferase</keyword>
<evidence type="ECO:0000256" key="8">
    <source>
        <dbReference type="ARBA" id="ARBA00022989"/>
    </source>
</evidence>
<dbReference type="EMBL" id="JBEUOH010000006">
    <property type="protein sequence ID" value="KAL0892637.1"/>
    <property type="molecule type" value="Genomic_DNA"/>
</dbReference>
<reference evidence="16 17" key="1">
    <citation type="submission" date="2024-06" db="EMBL/GenBank/DDBJ databases">
        <title>A chromosome-level genome assembly of beet webworm, Loxostege sticticalis.</title>
        <authorList>
            <person name="Zhang Y."/>
        </authorList>
    </citation>
    <scope>NUCLEOTIDE SEQUENCE [LARGE SCALE GENOMIC DNA]</scope>
    <source>
        <strain evidence="15">AQ026</strain>
        <strain evidence="14">AQ028</strain>
        <tissue evidence="14">Male pupae</tissue>
        <tissue evidence="15">Whole body</tissue>
    </source>
</reference>
<comment type="similarity">
    <text evidence="3 11">Belongs to the glycosyltransferase 7 family.</text>
</comment>
<evidence type="ECO:0000313" key="14">
    <source>
        <dbReference type="EMBL" id="KAL0840821.1"/>
    </source>
</evidence>
<keyword evidence="5 11" id="KW-0808">Transferase</keyword>
<evidence type="ECO:0000256" key="7">
    <source>
        <dbReference type="ARBA" id="ARBA00022968"/>
    </source>
</evidence>
<dbReference type="PANTHER" id="PTHR19300:SF48">
    <property type="entry name" value="BETA-1,4-N-ACETYLGALACTOSAMINYLTRANSFERASE"/>
    <property type="match status" value="1"/>
</dbReference>
<dbReference type="Proteomes" id="UP001549920">
    <property type="component" value="Unassembled WGS sequence"/>
</dbReference>
<evidence type="ECO:0000256" key="2">
    <source>
        <dbReference type="ARBA" id="ARBA00004922"/>
    </source>
</evidence>
<keyword evidence="11" id="KW-0464">Manganese</keyword>
<sequence length="322" mass="37417">MWLLKRLLQIRISTCVFIVLCYEAIKNLRKLPKSNYGHIPRGALEHELHKEVVPSLDVKETLLDCTYDDILQSNESIHNWQVPTKYDDFSAAGISNGSFTPEHCNPLVSVAILVVYRNRPGHLYIFLHYMHNFLRKQNIHYKIFLIDQQDNKYFNRGLLFNIGARAAIAEQFPCLILHDVDLLPLDAANLYACLRQPRHMSASIDRHRFVLVYESYAGGVLAIRANQFQLQNGFSNRFEKWGGEDDDLYNRMEAHGLKLFRFPPDMSRYTMLYHTPQEVNEDRRRIIAENKLRPGGEGLDCVSYESLRLVPQQLVTQLAVRL</sequence>
<dbReference type="GO" id="GO:0016757">
    <property type="term" value="F:glycosyltransferase activity"/>
    <property type="evidence" value="ECO:0007669"/>
    <property type="project" value="UniProtKB-KW"/>
</dbReference>
<keyword evidence="8" id="KW-1133">Transmembrane helix</keyword>
<evidence type="ECO:0000313" key="16">
    <source>
        <dbReference type="Proteomes" id="UP001549920"/>
    </source>
</evidence>
<keyword evidence="10 11" id="KW-0325">Glycoprotein</keyword>
<dbReference type="Pfam" id="PF02709">
    <property type="entry name" value="Glyco_transf_7C"/>
    <property type="match status" value="1"/>
</dbReference>
<comment type="subcellular location">
    <subcellularLocation>
        <location evidence="1 11">Membrane</location>
        <topology evidence="1 11">Single-pass type II membrane protein</topology>
    </subcellularLocation>
</comment>
<evidence type="ECO:0000313" key="15">
    <source>
        <dbReference type="EMBL" id="KAL0892637.1"/>
    </source>
</evidence>
<keyword evidence="16" id="KW-1185">Reference proteome</keyword>
<dbReference type="GO" id="GO:0016020">
    <property type="term" value="C:membrane"/>
    <property type="evidence" value="ECO:0007669"/>
    <property type="project" value="UniProtKB-SubCell"/>
</dbReference>
<dbReference type="Pfam" id="PF13733">
    <property type="entry name" value="Glyco_transf_7N"/>
    <property type="match status" value="1"/>
</dbReference>
<proteinExistence type="inferred from homology"/>
<evidence type="ECO:0000256" key="1">
    <source>
        <dbReference type="ARBA" id="ARBA00004606"/>
    </source>
</evidence>
<evidence type="ECO:0000256" key="3">
    <source>
        <dbReference type="ARBA" id="ARBA00005735"/>
    </source>
</evidence>
<dbReference type="PRINTS" id="PR02050">
    <property type="entry name" value="B14GALTRFASE"/>
</dbReference>
<dbReference type="InterPro" id="IPR029044">
    <property type="entry name" value="Nucleotide-diphossugar_trans"/>
</dbReference>
<evidence type="ECO:0000256" key="6">
    <source>
        <dbReference type="ARBA" id="ARBA00022692"/>
    </source>
</evidence>
<organism evidence="14 17">
    <name type="scientific">Loxostege sticticalis</name>
    <name type="common">Beet webworm moth</name>
    <dbReference type="NCBI Taxonomy" id="481309"/>
    <lineage>
        <taxon>Eukaryota</taxon>
        <taxon>Metazoa</taxon>
        <taxon>Ecdysozoa</taxon>
        <taxon>Arthropoda</taxon>
        <taxon>Hexapoda</taxon>
        <taxon>Insecta</taxon>
        <taxon>Pterygota</taxon>
        <taxon>Neoptera</taxon>
        <taxon>Endopterygota</taxon>
        <taxon>Lepidoptera</taxon>
        <taxon>Glossata</taxon>
        <taxon>Ditrysia</taxon>
        <taxon>Pyraloidea</taxon>
        <taxon>Crambidae</taxon>
        <taxon>Pyraustinae</taxon>
        <taxon>Loxostege</taxon>
    </lineage>
</organism>
<keyword evidence="9" id="KW-0472">Membrane</keyword>
<keyword evidence="7 11" id="KW-0735">Signal-anchor</keyword>
<keyword evidence="6" id="KW-0812">Transmembrane</keyword>
<dbReference type="EC" id="2.4.1.-" evidence="11"/>
<dbReference type="Gene3D" id="3.90.550.10">
    <property type="entry name" value="Spore Coat Polysaccharide Biosynthesis Protein SpsA, Chain A"/>
    <property type="match status" value="1"/>
</dbReference>
<dbReference type="SUPFAM" id="SSF53448">
    <property type="entry name" value="Nucleotide-diphospho-sugar transferases"/>
    <property type="match status" value="1"/>
</dbReference>
<gene>
    <name evidence="15" type="ORF">ABMA27_014362</name>
    <name evidence="14" type="ORF">ABMA28_014629</name>
</gene>
<evidence type="ECO:0000256" key="9">
    <source>
        <dbReference type="ARBA" id="ARBA00023136"/>
    </source>
</evidence>
<dbReference type="AlphaFoldDB" id="A0ABD0TBP7"/>
<accession>A0ABD0TBP7</accession>
<evidence type="ECO:0000256" key="10">
    <source>
        <dbReference type="ARBA" id="ARBA00023180"/>
    </source>
</evidence>
<evidence type="ECO:0000313" key="17">
    <source>
        <dbReference type="Proteomes" id="UP001549921"/>
    </source>
</evidence>
<comment type="pathway">
    <text evidence="2 11">Protein modification; protein glycosylation.</text>
</comment>
<dbReference type="Proteomes" id="UP001549921">
    <property type="component" value="Unassembled WGS sequence"/>
</dbReference>
<feature type="domain" description="Galactosyltransferase N-terminal" evidence="13">
    <location>
        <begin position="95"/>
        <end position="193"/>
    </location>
</feature>
<dbReference type="GO" id="GO:0046872">
    <property type="term" value="F:metal ion binding"/>
    <property type="evidence" value="ECO:0007669"/>
    <property type="project" value="UniProtKB-UniRule"/>
</dbReference>
<comment type="function">
    <text evidence="11">Catalyzes the transfer of galactose onto proteins or lipids.</text>
</comment>
<feature type="domain" description="Galactosyltransferase C-terminal" evidence="12">
    <location>
        <begin position="198"/>
        <end position="275"/>
    </location>
</feature>
<name>A0ABD0TBP7_LOXSC</name>
<dbReference type="InterPro" id="IPR003859">
    <property type="entry name" value="Galactosyl_T"/>
</dbReference>
<evidence type="ECO:0000259" key="12">
    <source>
        <dbReference type="Pfam" id="PF02709"/>
    </source>
</evidence>
<dbReference type="PANTHER" id="PTHR19300">
    <property type="entry name" value="BETA-1,4-GALACTOSYLTRANSFERASE"/>
    <property type="match status" value="1"/>
</dbReference>
<comment type="cofactor">
    <cofactor evidence="11">
        <name>Mn(2+)</name>
        <dbReference type="ChEBI" id="CHEBI:29035"/>
    </cofactor>
</comment>
<evidence type="ECO:0000256" key="4">
    <source>
        <dbReference type="ARBA" id="ARBA00022676"/>
    </source>
</evidence>
<dbReference type="InterPro" id="IPR027791">
    <property type="entry name" value="Galactosyl_T_C"/>
</dbReference>
<evidence type="ECO:0000259" key="13">
    <source>
        <dbReference type="Pfam" id="PF13733"/>
    </source>
</evidence>
<protein>
    <recommendedName>
        <fullName evidence="11">Beta-1,4-N-acetylgalactosaminyltransferase</fullName>
        <ecNumber evidence="11">2.4.1.-</ecNumber>
    </recommendedName>
    <alternativeName>
        <fullName evidence="11">Beta-4-GalNAcT</fullName>
    </alternativeName>
</protein>
<evidence type="ECO:0000256" key="11">
    <source>
        <dbReference type="RuleBase" id="RU368121"/>
    </source>
</evidence>
<dbReference type="InterPro" id="IPR027995">
    <property type="entry name" value="Galactosyl_T_N"/>
</dbReference>
<dbReference type="EMBL" id="JBEDNZ010000006">
    <property type="protein sequence ID" value="KAL0840821.1"/>
    <property type="molecule type" value="Genomic_DNA"/>
</dbReference>
<evidence type="ECO:0000256" key="5">
    <source>
        <dbReference type="ARBA" id="ARBA00022679"/>
    </source>
</evidence>
<comment type="caution">
    <text evidence="14">The sequence shown here is derived from an EMBL/GenBank/DDBJ whole genome shotgun (WGS) entry which is preliminary data.</text>
</comment>